<dbReference type="InterPro" id="IPR007757">
    <property type="entry name" value="MT-A70-like"/>
</dbReference>
<dbReference type="PANTHER" id="PTHR13107:SF0">
    <property type="entry name" value="N6-ADENOSINE-METHYLTRANSFERASE NON-CATALYTIC SUBUNIT"/>
    <property type="match status" value="1"/>
</dbReference>
<evidence type="ECO:0000256" key="1">
    <source>
        <dbReference type="ARBA" id="ARBA00004123"/>
    </source>
</evidence>
<evidence type="ECO:0000256" key="4">
    <source>
        <dbReference type="SAM" id="MobiDB-lite"/>
    </source>
</evidence>
<keyword evidence="2" id="KW-0539">Nucleus</keyword>
<dbReference type="GO" id="GO:0008168">
    <property type="term" value="F:methyltransferase activity"/>
    <property type="evidence" value="ECO:0007669"/>
    <property type="project" value="InterPro"/>
</dbReference>
<dbReference type="EMBL" id="KV425574">
    <property type="protein sequence ID" value="KZT24950.1"/>
    <property type="molecule type" value="Genomic_DNA"/>
</dbReference>
<dbReference type="Proteomes" id="UP000076761">
    <property type="component" value="Unassembled WGS sequence"/>
</dbReference>
<dbReference type="InterPro" id="IPR002052">
    <property type="entry name" value="DNA_methylase_N6_adenine_CS"/>
</dbReference>
<name>A0A165SCA2_9AGAM</name>
<feature type="non-terminal residue" evidence="5">
    <location>
        <position position="561"/>
    </location>
</feature>
<dbReference type="OrthoDB" id="14833at2759"/>
<dbReference type="InParanoid" id="A0A165SCA2"/>
<evidence type="ECO:0000256" key="3">
    <source>
        <dbReference type="PROSITE-ProRule" id="PRU00489"/>
    </source>
</evidence>
<reference evidence="5 6" key="1">
    <citation type="journal article" date="2016" name="Mol. Biol. Evol.">
        <title>Comparative Genomics of Early-Diverging Mushroom-Forming Fungi Provides Insights into the Origins of Lignocellulose Decay Capabilities.</title>
        <authorList>
            <person name="Nagy L.G."/>
            <person name="Riley R."/>
            <person name="Tritt A."/>
            <person name="Adam C."/>
            <person name="Daum C."/>
            <person name="Floudas D."/>
            <person name="Sun H."/>
            <person name="Yadav J.S."/>
            <person name="Pangilinan J."/>
            <person name="Larsson K.H."/>
            <person name="Matsuura K."/>
            <person name="Barry K."/>
            <person name="Labutti K."/>
            <person name="Kuo R."/>
            <person name="Ohm R.A."/>
            <person name="Bhattacharya S.S."/>
            <person name="Shirouzu T."/>
            <person name="Yoshinaga Y."/>
            <person name="Martin F.M."/>
            <person name="Grigoriev I.V."/>
            <person name="Hibbett D.S."/>
        </authorList>
    </citation>
    <scope>NUCLEOTIDE SEQUENCE [LARGE SCALE GENOMIC DNA]</scope>
    <source>
        <strain evidence="5 6">HHB14362 ss-1</strain>
    </source>
</reference>
<dbReference type="STRING" id="1314782.A0A165SCA2"/>
<evidence type="ECO:0000313" key="5">
    <source>
        <dbReference type="EMBL" id="KZT24950.1"/>
    </source>
</evidence>
<dbReference type="GO" id="GO:0032259">
    <property type="term" value="P:methylation"/>
    <property type="evidence" value="ECO:0007669"/>
    <property type="project" value="InterPro"/>
</dbReference>
<dbReference type="InterPro" id="IPR045123">
    <property type="entry name" value="METTL14-like"/>
</dbReference>
<proteinExistence type="inferred from homology"/>
<dbReference type="PANTHER" id="PTHR13107">
    <property type="entry name" value="N6-ADENOSINE-METHYLTRANSFERASE NON-CATALYTIC SUBUNIT"/>
    <property type="match status" value="1"/>
</dbReference>
<feature type="non-terminal residue" evidence="5">
    <location>
        <position position="1"/>
    </location>
</feature>
<feature type="region of interest" description="Disordered" evidence="4">
    <location>
        <begin position="40"/>
        <end position="74"/>
    </location>
</feature>
<accession>A0A165SCA2</accession>
<dbReference type="PROSITE" id="PS51592">
    <property type="entry name" value="SAM_MTA70L_2"/>
    <property type="match status" value="1"/>
</dbReference>
<evidence type="ECO:0000256" key="2">
    <source>
        <dbReference type="ARBA" id="ARBA00023242"/>
    </source>
</evidence>
<dbReference type="AlphaFoldDB" id="A0A165SCA2"/>
<dbReference type="GO" id="GO:0036396">
    <property type="term" value="C:RNA N6-methyladenosine methyltransferase complex"/>
    <property type="evidence" value="ECO:0007669"/>
    <property type="project" value="TreeGrafter"/>
</dbReference>
<comment type="subcellular location">
    <subcellularLocation>
        <location evidence="1">Nucleus</location>
    </subcellularLocation>
</comment>
<dbReference type="InterPro" id="IPR029063">
    <property type="entry name" value="SAM-dependent_MTases_sf"/>
</dbReference>
<protein>
    <submittedName>
        <fullName evidence="5">MT-A70-domain-containing protein</fullName>
    </submittedName>
</protein>
<feature type="compositionally biased region" description="Low complexity" evidence="4">
    <location>
        <begin position="46"/>
        <end position="57"/>
    </location>
</feature>
<gene>
    <name evidence="5" type="ORF">NEOLEDRAFT_1029786</name>
</gene>
<comment type="similarity">
    <text evidence="3">Belongs to the MT-A70-like family.</text>
</comment>
<dbReference type="Pfam" id="PF05063">
    <property type="entry name" value="MT-A70"/>
    <property type="match status" value="1"/>
</dbReference>
<dbReference type="PROSITE" id="PS51143">
    <property type="entry name" value="MT_A70"/>
    <property type="match status" value="1"/>
</dbReference>
<dbReference type="PROSITE" id="PS00092">
    <property type="entry name" value="N6_MTASE"/>
    <property type="match status" value="1"/>
</dbReference>
<dbReference type="SUPFAM" id="SSF53335">
    <property type="entry name" value="S-adenosyl-L-methionine-dependent methyltransferases"/>
    <property type="match status" value="1"/>
</dbReference>
<dbReference type="GO" id="GO:0003729">
    <property type="term" value="F:mRNA binding"/>
    <property type="evidence" value="ECO:0007669"/>
    <property type="project" value="TreeGrafter"/>
</dbReference>
<organism evidence="5 6">
    <name type="scientific">Neolentinus lepideus HHB14362 ss-1</name>
    <dbReference type="NCBI Taxonomy" id="1314782"/>
    <lineage>
        <taxon>Eukaryota</taxon>
        <taxon>Fungi</taxon>
        <taxon>Dikarya</taxon>
        <taxon>Basidiomycota</taxon>
        <taxon>Agaricomycotina</taxon>
        <taxon>Agaricomycetes</taxon>
        <taxon>Gloeophyllales</taxon>
        <taxon>Gloeophyllaceae</taxon>
        <taxon>Neolentinus</taxon>
    </lineage>
</organism>
<sequence>TTTECLASANDLLASHASLIEGVKLSQLSRRRQLQALPSPPHELIRLPLIPSRSPSRSPSPPSSPELVPQKPRQIRAELPPAKRARLARYKNYVPEEETIRNDYSQRYVDGGEWPQNWVIGAEPERRFEEYPKQQRLLTLKKASVNDHALPPSYLPYSSLSSLSSPHPVKFDLILIDPPFSSSFTWDHLQELPIPALAADPSFVFLWVGSGAGDGLERGRETLAKWGYRRCEDIVWVKTNNKSNKGPGTDPPTTSLLTRTKQHCLMGIRGTVRRSTDSWFVHCNVDTDVIIWEGDPTDPTLKPPEMYTLIENFCLGQRRLEVFGHARSSLRRGWVTVLSDGDEEKMDVRGDGAPKLWEREAWEARLKEVSVGGRYIVPMTSEIDALRPKSPVRGGSANNNMGVGGGVSLGMPMNANNNTPTSGSVPLGGAAMRLGARGIVSGNGGFGNRSQMNQMGGMMPMGMDGMGWNGMGMNPAMVGQQGMMGQHGMIGQQGMGMGMGQQGMGMNMNFEGIGMEGFMGGGWQDGMGMNGVNGMQQGMGMNDMNGMGGMMGMGGMGQQGM</sequence>
<evidence type="ECO:0000313" key="6">
    <source>
        <dbReference type="Proteomes" id="UP000076761"/>
    </source>
</evidence>
<dbReference type="GO" id="GO:0005634">
    <property type="term" value="C:nucleus"/>
    <property type="evidence" value="ECO:0007669"/>
    <property type="project" value="UniProtKB-SubCell"/>
</dbReference>
<keyword evidence="6" id="KW-1185">Reference proteome</keyword>